<dbReference type="Proteomes" id="UP001519344">
    <property type="component" value="Unassembled WGS sequence"/>
</dbReference>
<accession>A0ABS4HWQ8</accession>
<keyword evidence="2" id="KW-1185">Reference proteome</keyword>
<sequence length="34" mass="3372">MKAFEYASGELSLAIGEQFAIAAATPSVVALTGG</sequence>
<gene>
    <name evidence="1" type="ORF">J2Z65_002279</name>
</gene>
<evidence type="ECO:0000313" key="1">
    <source>
        <dbReference type="EMBL" id="MBP1963063.1"/>
    </source>
</evidence>
<name>A0ABS4HWQ8_9BACL</name>
<protein>
    <submittedName>
        <fullName evidence="1">Uncharacterized protein</fullName>
    </submittedName>
</protein>
<dbReference type="EMBL" id="JAGGKV010000005">
    <property type="protein sequence ID" value="MBP1963063.1"/>
    <property type="molecule type" value="Genomic_DNA"/>
</dbReference>
<reference evidence="1 2" key="1">
    <citation type="submission" date="2021-03" db="EMBL/GenBank/DDBJ databases">
        <title>Genomic Encyclopedia of Type Strains, Phase IV (KMG-IV): sequencing the most valuable type-strain genomes for metagenomic binning, comparative biology and taxonomic classification.</title>
        <authorList>
            <person name="Goeker M."/>
        </authorList>
    </citation>
    <scope>NUCLEOTIDE SEQUENCE [LARGE SCALE GENOMIC DNA]</scope>
    <source>
        <strain evidence="1 2">DSM 24950</strain>
    </source>
</reference>
<evidence type="ECO:0000313" key="2">
    <source>
        <dbReference type="Proteomes" id="UP001519344"/>
    </source>
</evidence>
<proteinExistence type="predicted"/>
<organism evidence="1 2">
    <name type="scientific">Paenibacillus aceris</name>
    <dbReference type="NCBI Taxonomy" id="869555"/>
    <lineage>
        <taxon>Bacteria</taxon>
        <taxon>Bacillati</taxon>
        <taxon>Bacillota</taxon>
        <taxon>Bacilli</taxon>
        <taxon>Bacillales</taxon>
        <taxon>Paenibacillaceae</taxon>
        <taxon>Paenibacillus</taxon>
    </lineage>
</organism>
<comment type="caution">
    <text evidence="1">The sequence shown here is derived from an EMBL/GenBank/DDBJ whole genome shotgun (WGS) entry which is preliminary data.</text>
</comment>